<dbReference type="OrthoDB" id="1145at2"/>
<reference evidence="7 8" key="1">
    <citation type="journal article" date="2006" name="PLoS Genet.">
        <title>Secrets of soil survival revealed by the genome sequence of Arthrobacter aurescens TC1.</title>
        <authorList>
            <person name="Mongodin E.F."/>
            <person name="Shapir N."/>
            <person name="Daugherty S.C."/>
            <person name="DeBoy R.T."/>
            <person name="Emerson J.B."/>
            <person name="Shvartzbeyn A."/>
            <person name="Radune D."/>
            <person name="Vamathevan J."/>
            <person name="Riggs F."/>
            <person name="Grinberg V."/>
            <person name="Khouri H."/>
            <person name="Wackett L.P."/>
            <person name="Nelson K.E."/>
            <person name="Sadowsky M.J."/>
        </authorList>
    </citation>
    <scope>NUCLEOTIDE SEQUENCE [LARGE SCALE GENOMIC DNA]</scope>
    <source>
        <strain evidence="7 8">TC1</strain>
    </source>
</reference>
<evidence type="ECO:0000256" key="3">
    <source>
        <dbReference type="ARBA" id="ARBA00022827"/>
    </source>
</evidence>
<dbReference type="GO" id="GO:0005737">
    <property type="term" value="C:cytoplasm"/>
    <property type="evidence" value="ECO:0007669"/>
    <property type="project" value="TreeGrafter"/>
</dbReference>
<keyword evidence="7" id="KW-0614">Plasmid</keyword>
<evidence type="ECO:0000259" key="5">
    <source>
        <dbReference type="Pfam" id="PF07992"/>
    </source>
</evidence>
<dbReference type="KEGG" id="aau:AAur_pTC10068"/>
<dbReference type="RefSeq" id="WP_011776865.1">
    <property type="nucleotide sequence ID" value="NC_008712.1"/>
</dbReference>
<dbReference type="Gene3D" id="3.30.390.30">
    <property type="match status" value="1"/>
</dbReference>
<dbReference type="InterPro" id="IPR036188">
    <property type="entry name" value="FAD/NAD-bd_sf"/>
</dbReference>
<dbReference type="HOGENOM" id="CLU_003291_4_0_11"/>
<keyword evidence="8" id="KW-1185">Reference proteome</keyword>
<dbReference type="PANTHER" id="PTHR43557">
    <property type="entry name" value="APOPTOSIS-INDUCING FACTOR 1"/>
    <property type="match status" value="1"/>
</dbReference>
<keyword evidence="4" id="KW-0560">Oxidoreductase</keyword>
<dbReference type="InterPro" id="IPR016156">
    <property type="entry name" value="FAD/NAD-linked_Rdtase_dimer_sf"/>
</dbReference>
<name>A1RCI0_PAEAT</name>
<accession>A1RCI0</accession>
<dbReference type="InterPro" id="IPR050446">
    <property type="entry name" value="FAD-oxidoreductase/Apoptosis"/>
</dbReference>
<dbReference type="Gene3D" id="3.50.50.60">
    <property type="entry name" value="FAD/NAD(P)-binding domain"/>
    <property type="match status" value="2"/>
</dbReference>
<dbReference type="Pfam" id="PF07992">
    <property type="entry name" value="Pyr_redox_2"/>
    <property type="match status" value="1"/>
</dbReference>
<dbReference type="SUPFAM" id="SSF51905">
    <property type="entry name" value="FAD/NAD(P)-binding domain"/>
    <property type="match status" value="1"/>
</dbReference>
<geneLocation type="plasmid" evidence="7 8">
    <name>pTC1</name>
</geneLocation>
<evidence type="ECO:0000313" key="7">
    <source>
        <dbReference type="EMBL" id="ABM10343.1"/>
    </source>
</evidence>
<evidence type="ECO:0000256" key="4">
    <source>
        <dbReference type="ARBA" id="ARBA00023002"/>
    </source>
</evidence>
<organism evidence="7 8">
    <name type="scientific">Paenarthrobacter aurescens (strain TC1)</name>
    <dbReference type="NCBI Taxonomy" id="290340"/>
    <lineage>
        <taxon>Bacteria</taxon>
        <taxon>Bacillati</taxon>
        <taxon>Actinomycetota</taxon>
        <taxon>Actinomycetes</taxon>
        <taxon>Micrococcales</taxon>
        <taxon>Micrococcaceae</taxon>
        <taxon>Paenarthrobacter</taxon>
    </lineage>
</organism>
<evidence type="ECO:0000313" key="8">
    <source>
        <dbReference type="Proteomes" id="UP000000637"/>
    </source>
</evidence>
<evidence type="ECO:0000259" key="6">
    <source>
        <dbReference type="Pfam" id="PF14759"/>
    </source>
</evidence>
<feature type="domain" description="Reductase C-terminal" evidence="6">
    <location>
        <begin position="320"/>
        <end position="379"/>
    </location>
</feature>
<dbReference type="InterPro" id="IPR023753">
    <property type="entry name" value="FAD/NAD-binding_dom"/>
</dbReference>
<proteinExistence type="predicted"/>
<sequence>MDESVGVLVVGGGVAAASLIAQLRSDGYDDKIVVVDHDPDTPYDRPPLSKEFLGGEAAAPEAPWWADECELVSGSVVGVNVAKSSVTVHQNDGRILRITGRDIVVATGASPVRIPGIHPDVLHFRTAEDARALRSQLRDEARLVILGAGTIGTELASSAVDRGARVTLVDIASRPLERFLGGYLGPEAETWIREAGVNLMLETVVETVQAANSGLTVETTRGPVQADVVVSAVGTRPCVSWLNGSGLDLRDGIRCDPDGTAVDLLGRPMPHIHAIGDVAAWSDQYGVVSRREDWTSAQRQGRHVARTIMGLSPLSAELPYFWTHQFGRRVQILGTPAPDGELVAQMSNPERKSSFYTVERDARPIAWISINAPREFALAMRDSMSMTG</sequence>
<feature type="domain" description="FAD/NAD(P)-binding" evidence="5">
    <location>
        <begin position="7"/>
        <end position="301"/>
    </location>
</feature>
<protein>
    <submittedName>
        <fullName evidence="7">Ferredoxin reductase</fullName>
    </submittedName>
</protein>
<dbReference type="Proteomes" id="UP000000637">
    <property type="component" value="Plasmid pTC1"/>
</dbReference>
<dbReference type="PRINTS" id="PR00368">
    <property type="entry name" value="FADPNR"/>
</dbReference>
<keyword evidence="2" id="KW-0285">Flavoprotein</keyword>
<keyword evidence="3" id="KW-0274">FAD</keyword>
<dbReference type="GO" id="GO:0016651">
    <property type="term" value="F:oxidoreductase activity, acting on NAD(P)H"/>
    <property type="evidence" value="ECO:0007669"/>
    <property type="project" value="TreeGrafter"/>
</dbReference>
<evidence type="ECO:0000256" key="2">
    <source>
        <dbReference type="ARBA" id="ARBA00022630"/>
    </source>
</evidence>
<dbReference type="SUPFAM" id="SSF55424">
    <property type="entry name" value="FAD/NAD-linked reductases, dimerisation (C-terminal) domain"/>
    <property type="match status" value="1"/>
</dbReference>
<evidence type="ECO:0000256" key="1">
    <source>
        <dbReference type="ARBA" id="ARBA00001974"/>
    </source>
</evidence>
<dbReference type="PANTHER" id="PTHR43557:SF2">
    <property type="entry name" value="RIESKE DOMAIN-CONTAINING PROTEIN-RELATED"/>
    <property type="match status" value="1"/>
</dbReference>
<dbReference type="AlphaFoldDB" id="A1RCI0"/>
<dbReference type="InterPro" id="IPR028202">
    <property type="entry name" value="Reductase_C"/>
</dbReference>
<dbReference type="Pfam" id="PF14759">
    <property type="entry name" value="Reductase_C"/>
    <property type="match status" value="1"/>
</dbReference>
<comment type="cofactor">
    <cofactor evidence="1">
        <name>FAD</name>
        <dbReference type="ChEBI" id="CHEBI:57692"/>
    </cofactor>
</comment>
<dbReference type="EMBL" id="CP000475">
    <property type="protein sequence ID" value="ABM10343.1"/>
    <property type="molecule type" value="Genomic_DNA"/>
</dbReference>
<gene>
    <name evidence="7" type="ordered locus">AAur_pTC10068</name>
</gene>